<organism evidence="2 3">
    <name type="scientific">Sediminitomix flava</name>
    <dbReference type="NCBI Taxonomy" id="379075"/>
    <lineage>
        <taxon>Bacteria</taxon>
        <taxon>Pseudomonadati</taxon>
        <taxon>Bacteroidota</taxon>
        <taxon>Cytophagia</taxon>
        <taxon>Cytophagales</taxon>
        <taxon>Flammeovirgaceae</taxon>
        <taxon>Sediminitomix</taxon>
    </lineage>
</organism>
<name>A0A315Z6P3_SEDFL</name>
<proteinExistence type="predicted"/>
<evidence type="ECO:0000256" key="1">
    <source>
        <dbReference type="SAM" id="SignalP"/>
    </source>
</evidence>
<protein>
    <submittedName>
        <fullName evidence="2">Uncharacterized protein</fullName>
    </submittedName>
</protein>
<gene>
    <name evidence="2" type="ORF">BC781_106102</name>
</gene>
<dbReference type="AlphaFoldDB" id="A0A315Z6P3"/>
<feature type="signal peptide" evidence="1">
    <location>
        <begin position="1"/>
        <end position="26"/>
    </location>
</feature>
<reference evidence="2 3" key="1">
    <citation type="submission" date="2018-03" db="EMBL/GenBank/DDBJ databases">
        <title>Genomic Encyclopedia of Archaeal and Bacterial Type Strains, Phase II (KMG-II): from individual species to whole genera.</title>
        <authorList>
            <person name="Goeker M."/>
        </authorList>
    </citation>
    <scope>NUCLEOTIDE SEQUENCE [LARGE SCALE GENOMIC DNA]</scope>
    <source>
        <strain evidence="2 3">DSM 28229</strain>
    </source>
</reference>
<feature type="chain" id="PRO_5016356311" evidence="1">
    <location>
        <begin position="27"/>
        <end position="220"/>
    </location>
</feature>
<dbReference type="Proteomes" id="UP000245535">
    <property type="component" value="Unassembled WGS sequence"/>
</dbReference>
<sequence>MRMNILRLFKLLLCSLAITIAGTSFAQAEEGTDPLNKPEIWGMLTSDPGSTFLWSTYVGKPWITLTYNEKERVESWKLELLATIQASIEEKVVAEEKAQPVSKVWGEGQSQEEIAHVEEVKLAAEQEAHFKEIESQMLKESAEISSLKSNVVMNFILIEENFETEYNALGEEYTYYEMVHPDGKYSREKWVTEKSKELRVLKKKEFQRLKAQMIQEEMGY</sequence>
<evidence type="ECO:0000313" key="2">
    <source>
        <dbReference type="EMBL" id="PWJ39201.1"/>
    </source>
</evidence>
<keyword evidence="1" id="KW-0732">Signal</keyword>
<keyword evidence="3" id="KW-1185">Reference proteome</keyword>
<accession>A0A315Z6P3</accession>
<dbReference type="EMBL" id="QGDO01000006">
    <property type="protein sequence ID" value="PWJ39201.1"/>
    <property type="molecule type" value="Genomic_DNA"/>
</dbReference>
<evidence type="ECO:0000313" key="3">
    <source>
        <dbReference type="Proteomes" id="UP000245535"/>
    </source>
</evidence>
<comment type="caution">
    <text evidence="2">The sequence shown here is derived from an EMBL/GenBank/DDBJ whole genome shotgun (WGS) entry which is preliminary data.</text>
</comment>